<evidence type="ECO:0000313" key="11">
    <source>
        <dbReference type="EMBL" id="SSX32114.1"/>
    </source>
</evidence>
<dbReference type="InterPro" id="IPR002472">
    <property type="entry name" value="Palm_thioest"/>
</dbReference>
<dbReference type="InterPro" id="IPR029058">
    <property type="entry name" value="AB_hydrolase_fold"/>
</dbReference>
<keyword evidence="7" id="KW-0325">Glycoprotein</keyword>
<dbReference type="PANTHER" id="PTHR11247">
    <property type="entry name" value="PALMITOYL-PROTEIN THIOESTERASE/DOLICHYLDIPHOSPHATASE 1"/>
    <property type="match status" value="1"/>
</dbReference>
<protein>
    <recommendedName>
        <fullName evidence="3">Palmitoyl-protein thioesterase 1</fullName>
        <ecNumber evidence="2">3.1.2.22</ecNumber>
    </recommendedName>
    <alternativeName>
        <fullName evidence="8">Palmitoyl-protein hydrolase 1</fullName>
    </alternativeName>
</protein>
<dbReference type="VEuPathDB" id="VectorBase:CSON004531"/>
<dbReference type="Gene3D" id="3.40.50.1820">
    <property type="entry name" value="alpha/beta hydrolase"/>
    <property type="match status" value="1"/>
</dbReference>
<dbReference type="EC" id="3.1.2.22" evidence="2"/>
<dbReference type="GlyCosmos" id="A0A336MNS0">
    <property type="glycosylation" value="1 site, No reported glycans"/>
</dbReference>
<proteinExistence type="inferred from homology"/>
<evidence type="ECO:0000256" key="2">
    <source>
        <dbReference type="ARBA" id="ARBA00012423"/>
    </source>
</evidence>
<dbReference type="GO" id="GO:0008474">
    <property type="term" value="F:palmitoyl-(protein) hydrolase activity"/>
    <property type="evidence" value="ECO:0007669"/>
    <property type="project" value="UniProtKB-EC"/>
</dbReference>
<keyword evidence="6" id="KW-1015">Disulfide bond</keyword>
<sequence>MYKKLLLIVSFVLVIKGEPTPIVLWHGMGDSCCSPTSLGRFKKTLEEEIPGVYVLSLKITGESGNYDSSYFIHPNQQVREACNKIANDSLLQTGFNGIGFSQGGLFMRALQQQCPKIKMINLITLGSPHQGVFGLPNCLAQSNDSCKFFRGLLNYGAYLNWVQKFLVQATYWHDPLHEDKYRKYSSFLADVNNENDINQDYVIRLKALKKLILVKFSNDTIVQPRESQWFGYYRPGQDTELIEMEQTALFKEDRLGLKAMKESGQLIMLESDGNHLEYSRTWFNENILPVLLNENESKNDLK</sequence>
<keyword evidence="4 10" id="KW-0732">Signal</keyword>
<accession>A0A336MNS0</accession>
<dbReference type="OMA" id="ILFQANY"/>
<gene>
    <name evidence="11" type="primary">CSON004531</name>
</gene>
<evidence type="ECO:0000256" key="5">
    <source>
        <dbReference type="ARBA" id="ARBA00022801"/>
    </source>
</evidence>
<evidence type="ECO:0000256" key="7">
    <source>
        <dbReference type="ARBA" id="ARBA00023180"/>
    </source>
</evidence>
<dbReference type="EMBL" id="UFQT01001903">
    <property type="protein sequence ID" value="SSX32114.1"/>
    <property type="molecule type" value="Genomic_DNA"/>
</dbReference>
<evidence type="ECO:0000256" key="4">
    <source>
        <dbReference type="ARBA" id="ARBA00022729"/>
    </source>
</evidence>
<comment type="similarity">
    <text evidence="1">Belongs to the palmitoyl-protein thioesterase family.</text>
</comment>
<evidence type="ECO:0000256" key="1">
    <source>
        <dbReference type="ARBA" id="ARBA00010758"/>
    </source>
</evidence>
<dbReference type="AlphaFoldDB" id="A0A336MNS0"/>
<feature type="chain" id="PRO_5016257004" description="Palmitoyl-protein thioesterase 1" evidence="10">
    <location>
        <begin position="18"/>
        <end position="302"/>
    </location>
</feature>
<comment type="catalytic activity">
    <reaction evidence="9">
        <text>S-hexadecanoyl-L-cysteinyl-[protein] + H2O = L-cysteinyl-[protein] + hexadecanoate + H(+)</text>
        <dbReference type="Rhea" id="RHEA:19233"/>
        <dbReference type="Rhea" id="RHEA-COMP:10131"/>
        <dbReference type="Rhea" id="RHEA-COMP:11032"/>
        <dbReference type="ChEBI" id="CHEBI:7896"/>
        <dbReference type="ChEBI" id="CHEBI:15377"/>
        <dbReference type="ChEBI" id="CHEBI:15378"/>
        <dbReference type="ChEBI" id="CHEBI:29950"/>
        <dbReference type="ChEBI" id="CHEBI:74151"/>
        <dbReference type="EC" id="3.1.2.22"/>
    </reaction>
    <physiologicalReaction direction="left-to-right" evidence="9">
        <dbReference type="Rhea" id="RHEA:19234"/>
    </physiologicalReaction>
</comment>
<evidence type="ECO:0000256" key="6">
    <source>
        <dbReference type="ARBA" id="ARBA00023157"/>
    </source>
</evidence>
<evidence type="ECO:0000256" key="10">
    <source>
        <dbReference type="SAM" id="SignalP"/>
    </source>
</evidence>
<dbReference type="PANTHER" id="PTHR11247:SF8">
    <property type="entry name" value="PALMITOYL-PROTEIN THIOESTERASE 1"/>
    <property type="match status" value="1"/>
</dbReference>
<feature type="signal peptide" evidence="10">
    <location>
        <begin position="1"/>
        <end position="17"/>
    </location>
</feature>
<evidence type="ECO:0000256" key="8">
    <source>
        <dbReference type="ARBA" id="ARBA00031934"/>
    </source>
</evidence>
<name>A0A336MNS0_CULSO</name>
<evidence type="ECO:0000256" key="3">
    <source>
        <dbReference type="ARBA" id="ARBA00014212"/>
    </source>
</evidence>
<dbReference type="PRINTS" id="PR00414">
    <property type="entry name" value="PPTHIESTRASE"/>
</dbReference>
<dbReference type="Pfam" id="PF02089">
    <property type="entry name" value="Palm_thioest"/>
    <property type="match status" value="1"/>
</dbReference>
<dbReference type="SUPFAM" id="SSF53474">
    <property type="entry name" value="alpha/beta-Hydrolases"/>
    <property type="match status" value="1"/>
</dbReference>
<reference evidence="11" key="1">
    <citation type="submission" date="2018-07" db="EMBL/GenBank/DDBJ databases">
        <authorList>
            <person name="Quirk P.G."/>
            <person name="Krulwich T.A."/>
        </authorList>
    </citation>
    <scope>NUCLEOTIDE SEQUENCE</scope>
</reference>
<keyword evidence="5" id="KW-0378">Hydrolase</keyword>
<evidence type="ECO:0000256" key="9">
    <source>
        <dbReference type="ARBA" id="ARBA00047409"/>
    </source>
</evidence>
<dbReference type="GO" id="GO:0006898">
    <property type="term" value="P:receptor-mediated endocytosis"/>
    <property type="evidence" value="ECO:0007669"/>
    <property type="project" value="TreeGrafter"/>
</dbReference>
<dbReference type="GO" id="GO:0005764">
    <property type="term" value="C:lysosome"/>
    <property type="evidence" value="ECO:0007669"/>
    <property type="project" value="TreeGrafter"/>
</dbReference>
<organism evidence="11">
    <name type="scientific">Culicoides sonorensis</name>
    <name type="common">Biting midge</name>
    <dbReference type="NCBI Taxonomy" id="179676"/>
    <lineage>
        <taxon>Eukaryota</taxon>
        <taxon>Metazoa</taxon>
        <taxon>Ecdysozoa</taxon>
        <taxon>Arthropoda</taxon>
        <taxon>Hexapoda</taxon>
        <taxon>Insecta</taxon>
        <taxon>Pterygota</taxon>
        <taxon>Neoptera</taxon>
        <taxon>Endopterygota</taxon>
        <taxon>Diptera</taxon>
        <taxon>Nematocera</taxon>
        <taxon>Chironomoidea</taxon>
        <taxon>Ceratopogonidae</taxon>
        <taxon>Ceratopogoninae</taxon>
        <taxon>Culicoides</taxon>
        <taxon>Monoculicoides</taxon>
    </lineage>
</organism>
<dbReference type="FunFam" id="3.40.50.1820:FF:000107">
    <property type="entry name" value="Palmitoyl-protein thioesterase 1"/>
    <property type="match status" value="1"/>
</dbReference>